<keyword evidence="1" id="KW-1133">Transmembrane helix</keyword>
<evidence type="ECO:0008006" key="4">
    <source>
        <dbReference type="Google" id="ProtNLM"/>
    </source>
</evidence>
<dbReference type="PANTHER" id="PTHR40078">
    <property type="entry name" value="INTEGRAL MEMBRANE PROTEIN-RELATED"/>
    <property type="match status" value="1"/>
</dbReference>
<name>A0A7X0LWB5_9BACI</name>
<accession>A0A7X0LWB5</accession>
<dbReference type="InterPro" id="IPR038750">
    <property type="entry name" value="YczE/YyaS-like"/>
</dbReference>
<comment type="caution">
    <text evidence="2">The sequence shown here is derived from an EMBL/GenBank/DDBJ whole genome shotgun (WGS) entry which is preliminary data.</text>
</comment>
<feature type="transmembrane region" description="Helical" evidence="1">
    <location>
        <begin position="100"/>
        <end position="123"/>
    </location>
</feature>
<sequence>MKYIQYVTGIFILTLGIALTIQSDLGASPYDALLVGLFRTIGLTVGSWEIILALIIILMIAVLKRQRPVFIGLLTAVVTGIGIDFWLYLLPYFIVPEQVLSKLVCFLTGVILLGLGTAVYLYTHLAPAPLDHLMLVIRELTGKGILFSRTLIYLVSLTLAFLFNGPIGLGTVLTVFLGGPILNFFMVLMQKRQTELRAHEQMDAIS</sequence>
<organism evidence="2 3">
    <name type="scientific">Bacillus benzoevorans</name>
    <dbReference type="NCBI Taxonomy" id="1456"/>
    <lineage>
        <taxon>Bacteria</taxon>
        <taxon>Bacillati</taxon>
        <taxon>Bacillota</taxon>
        <taxon>Bacilli</taxon>
        <taxon>Bacillales</taxon>
        <taxon>Bacillaceae</taxon>
        <taxon>Bacillus</taxon>
    </lineage>
</organism>
<dbReference type="Proteomes" id="UP000531594">
    <property type="component" value="Unassembled WGS sequence"/>
</dbReference>
<keyword evidence="3" id="KW-1185">Reference proteome</keyword>
<dbReference type="Pfam" id="PF19700">
    <property type="entry name" value="DUF6198"/>
    <property type="match status" value="1"/>
</dbReference>
<evidence type="ECO:0000313" key="2">
    <source>
        <dbReference type="EMBL" id="MBB6446891.1"/>
    </source>
</evidence>
<gene>
    <name evidence="2" type="ORF">HNR53_003556</name>
</gene>
<evidence type="ECO:0000256" key="1">
    <source>
        <dbReference type="SAM" id="Phobius"/>
    </source>
</evidence>
<protein>
    <recommendedName>
        <fullName evidence="4">YitT family protein</fullName>
    </recommendedName>
</protein>
<dbReference type="RefSeq" id="WP_184528307.1">
    <property type="nucleotide sequence ID" value="NZ_JACHGK010000014.1"/>
</dbReference>
<keyword evidence="1" id="KW-0812">Transmembrane</keyword>
<evidence type="ECO:0000313" key="3">
    <source>
        <dbReference type="Proteomes" id="UP000531594"/>
    </source>
</evidence>
<feature type="transmembrane region" description="Helical" evidence="1">
    <location>
        <begin position="36"/>
        <end position="63"/>
    </location>
</feature>
<reference evidence="2 3" key="1">
    <citation type="submission" date="2020-08" db="EMBL/GenBank/DDBJ databases">
        <title>Genomic Encyclopedia of Type Strains, Phase IV (KMG-IV): sequencing the most valuable type-strain genomes for metagenomic binning, comparative biology and taxonomic classification.</title>
        <authorList>
            <person name="Goeker M."/>
        </authorList>
    </citation>
    <scope>NUCLEOTIDE SEQUENCE [LARGE SCALE GENOMIC DNA]</scope>
    <source>
        <strain evidence="2 3">DSM 5391</strain>
    </source>
</reference>
<dbReference type="PANTHER" id="PTHR40078:SF1">
    <property type="entry name" value="INTEGRAL MEMBRANE PROTEIN"/>
    <property type="match status" value="1"/>
</dbReference>
<feature type="transmembrane region" description="Helical" evidence="1">
    <location>
        <begin position="144"/>
        <end position="163"/>
    </location>
</feature>
<dbReference type="AlphaFoldDB" id="A0A7X0LWB5"/>
<dbReference type="EMBL" id="JACHGK010000014">
    <property type="protein sequence ID" value="MBB6446891.1"/>
    <property type="molecule type" value="Genomic_DNA"/>
</dbReference>
<proteinExistence type="predicted"/>
<keyword evidence="1" id="KW-0472">Membrane</keyword>
<feature type="transmembrane region" description="Helical" evidence="1">
    <location>
        <begin position="70"/>
        <end position="94"/>
    </location>
</feature>
<feature type="transmembrane region" description="Helical" evidence="1">
    <location>
        <begin position="169"/>
        <end position="189"/>
    </location>
</feature>